<evidence type="ECO:0000256" key="2">
    <source>
        <dbReference type="SAM" id="Phobius"/>
    </source>
</evidence>
<gene>
    <name evidence="3" type="ORF">A2720_03900</name>
</gene>
<dbReference type="PRINTS" id="PR00813">
    <property type="entry name" value="BCTERIALGSPG"/>
</dbReference>
<comment type="caution">
    <text evidence="3">The sequence shown here is derived from an EMBL/GenBank/DDBJ whole genome shotgun (WGS) entry which is preliminary data.</text>
</comment>
<keyword evidence="2" id="KW-1133">Transmembrane helix</keyword>
<dbReference type="NCBIfam" id="TIGR02532">
    <property type="entry name" value="IV_pilin_GFxxxE"/>
    <property type="match status" value="1"/>
</dbReference>
<reference evidence="3 4" key="1">
    <citation type="journal article" date="2016" name="Nat. Commun.">
        <title>Thousands of microbial genomes shed light on interconnected biogeochemical processes in an aquifer system.</title>
        <authorList>
            <person name="Anantharaman K."/>
            <person name="Brown C.T."/>
            <person name="Hug L.A."/>
            <person name="Sharon I."/>
            <person name="Castelle C.J."/>
            <person name="Probst A.J."/>
            <person name="Thomas B.C."/>
            <person name="Singh A."/>
            <person name="Wilkins M.J."/>
            <person name="Karaoz U."/>
            <person name="Brodie E.L."/>
            <person name="Williams K.H."/>
            <person name="Hubbard S.S."/>
            <person name="Banfield J.F."/>
        </authorList>
    </citation>
    <scope>NUCLEOTIDE SEQUENCE [LARGE SCALE GENOMIC DNA]</scope>
</reference>
<dbReference type="SUPFAM" id="SSF54523">
    <property type="entry name" value="Pili subunits"/>
    <property type="match status" value="1"/>
</dbReference>
<keyword evidence="2" id="KW-0812">Transmembrane</keyword>
<dbReference type="PROSITE" id="PS00409">
    <property type="entry name" value="PROKAR_NTER_METHYL"/>
    <property type="match status" value="1"/>
</dbReference>
<dbReference type="GO" id="GO:0015628">
    <property type="term" value="P:protein secretion by the type II secretion system"/>
    <property type="evidence" value="ECO:0007669"/>
    <property type="project" value="InterPro"/>
</dbReference>
<proteinExistence type="predicted"/>
<dbReference type="GO" id="GO:0015627">
    <property type="term" value="C:type II protein secretion system complex"/>
    <property type="evidence" value="ECO:0007669"/>
    <property type="project" value="InterPro"/>
</dbReference>
<dbReference type="Pfam" id="PF07963">
    <property type="entry name" value="N_methyl"/>
    <property type="match status" value="1"/>
</dbReference>
<evidence type="ECO:0000313" key="4">
    <source>
        <dbReference type="Proteomes" id="UP000178892"/>
    </source>
</evidence>
<dbReference type="STRING" id="1817825.A2720_03900"/>
<dbReference type="InterPro" id="IPR000983">
    <property type="entry name" value="Bac_GSPG_pilin"/>
</dbReference>
<evidence type="ECO:0000313" key="3">
    <source>
        <dbReference type="EMBL" id="OGE81020.1"/>
    </source>
</evidence>
<dbReference type="InterPro" id="IPR012902">
    <property type="entry name" value="N_methyl_site"/>
</dbReference>
<dbReference type="AlphaFoldDB" id="A0A1F5NUK1"/>
<name>A0A1F5NUK1_9BACT</name>
<dbReference type="Gene3D" id="3.30.700.10">
    <property type="entry name" value="Glycoprotein, Type 4 Pilin"/>
    <property type="match status" value="1"/>
</dbReference>
<keyword evidence="1" id="KW-0488">Methylation</keyword>
<dbReference type="PANTHER" id="PTHR30093">
    <property type="entry name" value="GENERAL SECRETION PATHWAY PROTEIN G"/>
    <property type="match status" value="1"/>
</dbReference>
<dbReference type="EMBL" id="MFEL01000012">
    <property type="protein sequence ID" value="OGE81020.1"/>
    <property type="molecule type" value="Genomic_DNA"/>
</dbReference>
<protein>
    <recommendedName>
        <fullName evidence="5">Type II secretion system protein GspG C-terminal domain-containing protein</fullName>
    </recommendedName>
</protein>
<organism evidence="3 4">
    <name type="scientific">Candidatus Doudnabacteria bacterium RIFCSPHIGHO2_01_FULL_46_24</name>
    <dbReference type="NCBI Taxonomy" id="1817825"/>
    <lineage>
        <taxon>Bacteria</taxon>
        <taxon>Candidatus Doudnaibacteriota</taxon>
    </lineage>
</organism>
<sequence>MKTKGFTLIELLIVITIIGVLATVVLMSINSSRENGYYSRASLETTEIAKSLLLYLQDNGSYPPDANRDLPPGLEDYLPAGEWPNGPWPGSVYDWDNWNDPDNPGQKIYQISIRFCPIGGPLSACNFPKAGWAADFGVNSALYYCLSGFCRAHSGEEADYPGKCINC</sequence>
<dbReference type="InterPro" id="IPR045584">
    <property type="entry name" value="Pilin-like"/>
</dbReference>
<feature type="transmembrane region" description="Helical" evidence="2">
    <location>
        <begin position="6"/>
        <end position="29"/>
    </location>
</feature>
<accession>A0A1F5NUK1</accession>
<dbReference type="Proteomes" id="UP000178892">
    <property type="component" value="Unassembled WGS sequence"/>
</dbReference>
<keyword evidence="2" id="KW-0472">Membrane</keyword>
<evidence type="ECO:0000256" key="1">
    <source>
        <dbReference type="ARBA" id="ARBA00022481"/>
    </source>
</evidence>
<evidence type="ECO:0008006" key="5">
    <source>
        <dbReference type="Google" id="ProtNLM"/>
    </source>
</evidence>